<feature type="region of interest" description="Disordered" evidence="1">
    <location>
        <begin position="382"/>
        <end position="419"/>
    </location>
</feature>
<dbReference type="PANTHER" id="PTHR44029">
    <property type="entry name" value="DNAJ HOMOLOG SUBFAMILY C MEMBER 21"/>
    <property type="match status" value="1"/>
</dbReference>
<feature type="domain" description="J" evidence="3">
    <location>
        <begin position="96"/>
        <end position="163"/>
    </location>
</feature>
<dbReference type="InterPro" id="IPR036869">
    <property type="entry name" value="J_dom_sf"/>
</dbReference>
<gene>
    <name evidence="4" type="primary">JJJ1</name>
    <name evidence="4" type="ORF">Hypma_012148</name>
</gene>
<accession>A0A369JHV6</accession>
<dbReference type="PROSITE" id="PS50076">
    <property type="entry name" value="DNAJ_2"/>
    <property type="match status" value="1"/>
</dbReference>
<comment type="caution">
    <text evidence="4">The sequence shown here is derived from an EMBL/GenBank/DDBJ whole genome shotgun (WGS) entry which is preliminary data.</text>
</comment>
<sequence>MVLLFSLVAIIIPVVSAVTIQAPANPRVGALTDVNWINSPRDPPFWNLFLMNISTSFDLKANFGQIDPKPQTVKIQLPVPMGAAPSSAQADFNQMDFYEVLDIDENATGEDIKRAYYKRSREHHPDKNLDDRDGATQRFTRILEAYERRAMYNAARAQKAHVERDTPLSTGSVPGAWNSDTIPQASKRGWFDWLFGWSTYRERFIFKNYLAAAQERGFPGDPGITMQDIIKFMKSLPEPLHWKLDDDHSEEAAFHIFHNLFLCLAFDEIQWGSSRDMPVFGCAHFIWCREDWVEYGNPFRYAPQAKEFYDFWSKFQTRKDFEWVEPYHIRPGYYDHSREREMRQANKAARIEARVNYNELIRAIVKSLLESDPRYRIHLMMETTRAPRPSPQSAQRETHQEKNEKKNEKKKKKKRTRGR</sequence>
<dbReference type="STRING" id="39966.A0A369JHV6"/>
<dbReference type="GO" id="GO:0005737">
    <property type="term" value="C:cytoplasm"/>
    <property type="evidence" value="ECO:0007669"/>
    <property type="project" value="TreeGrafter"/>
</dbReference>
<dbReference type="InParanoid" id="A0A369JHV6"/>
<dbReference type="AlphaFoldDB" id="A0A369JHV6"/>
<protein>
    <submittedName>
        <fullName evidence="4">J protein JJJ1</fullName>
    </submittedName>
</protein>
<feature type="compositionally biased region" description="Basic and acidic residues" evidence="1">
    <location>
        <begin position="396"/>
        <end position="407"/>
    </location>
</feature>
<evidence type="ECO:0000313" key="4">
    <source>
        <dbReference type="EMBL" id="RDB20790.1"/>
    </source>
</evidence>
<dbReference type="InterPro" id="IPR001623">
    <property type="entry name" value="DnaJ_domain"/>
</dbReference>
<feature type="chain" id="PRO_5016795400" evidence="2">
    <location>
        <begin position="18"/>
        <end position="419"/>
    </location>
</feature>
<evidence type="ECO:0000313" key="5">
    <source>
        <dbReference type="Proteomes" id="UP000076154"/>
    </source>
</evidence>
<organism evidence="4 5">
    <name type="scientific">Hypsizygus marmoreus</name>
    <name type="common">White beech mushroom</name>
    <name type="synonym">Agaricus marmoreus</name>
    <dbReference type="NCBI Taxonomy" id="39966"/>
    <lineage>
        <taxon>Eukaryota</taxon>
        <taxon>Fungi</taxon>
        <taxon>Dikarya</taxon>
        <taxon>Basidiomycota</taxon>
        <taxon>Agaricomycotina</taxon>
        <taxon>Agaricomycetes</taxon>
        <taxon>Agaricomycetidae</taxon>
        <taxon>Agaricales</taxon>
        <taxon>Tricholomatineae</taxon>
        <taxon>Lyophyllaceae</taxon>
        <taxon>Hypsizygus</taxon>
    </lineage>
</organism>
<evidence type="ECO:0000256" key="1">
    <source>
        <dbReference type="SAM" id="MobiDB-lite"/>
    </source>
</evidence>
<feature type="signal peptide" evidence="2">
    <location>
        <begin position="1"/>
        <end position="17"/>
    </location>
</feature>
<dbReference type="SMART" id="SM00271">
    <property type="entry name" value="DnaJ"/>
    <property type="match status" value="1"/>
</dbReference>
<evidence type="ECO:0000256" key="2">
    <source>
        <dbReference type="SAM" id="SignalP"/>
    </source>
</evidence>
<reference evidence="4" key="1">
    <citation type="submission" date="2018-04" db="EMBL/GenBank/DDBJ databases">
        <title>Whole genome sequencing of Hypsizygus marmoreus.</title>
        <authorList>
            <person name="Choi I.-G."/>
            <person name="Min B."/>
            <person name="Kim J.-G."/>
            <person name="Kim S."/>
            <person name="Oh Y.-L."/>
            <person name="Kong W.-S."/>
            <person name="Park H."/>
            <person name="Jeong J."/>
            <person name="Song E.-S."/>
        </authorList>
    </citation>
    <scope>NUCLEOTIDE SEQUENCE [LARGE SCALE GENOMIC DNA]</scope>
    <source>
        <strain evidence="4">51987-8</strain>
    </source>
</reference>
<evidence type="ECO:0000259" key="3">
    <source>
        <dbReference type="PROSITE" id="PS50076"/>
    </source>
</evidence>
<dbReference type="EMBL" id="LUEZ02000058">
    <property type="protein sequence ID" value="RDB20790.1"/>
    <property type="molecule type" value="Genomic_DNA"/>
</dbReference>
<dbReference type="OrthoDB" id="10250354at2759"/>
<dbReference type="Gene3D" id="1.10.287.110">
    <property type="entry name" value="DnaJ domain"/>
    <property type="match status" value="1"/>
</dbReference>
<dbReference type="InterPro" id="IPR051964">
    <property type="entry name" value="Chaperone_stress_response"/>
</dbReference>
<feature type="compositionally biased region" description="Basic residues" evidence="1">
    <location>
        <begin position="408"/>
        <end position="419"/>
    </location>
</feature>
<dbReference type="Pfam" id="PF21884">
    <property type="entry name" value="ZUO1-like_ZHD"/>
    <property type="match status" value="1"/>
</dbReference>
<dbReference type="SUPFAM" id="SSF46565">
    <property type="entry name" value="Chaperone J-domain"/>
    <property type="match status" value="1"/>
</dbReference>
<name>A0A369JHV6_HYPMA</name>
<dbReference type="PANTHER" id="PTHR44029:SF1">
    <property type="entry name" value="DNAJ HOMOLOG SUBFAMILY C MEMBER 21"/>
    <property type="match status" value="1"/>
</dbReference>
<dbReference type="PRINTS" id="PR00625">
    <property type="entry name" value="JDOMAIN"/>
</dbReference>
<keyword evidence="2" id="KW-0732">Signal</keyword>
<dbReference type="Pfam" id="PF00226">
    <property type="entry name" value="DnaJ"/>
    <property type="match status" value="1"/>
</dbReference>
<keyword evidence="5" id="KW-1185">Reference proteome</keyword>
<dbReference type="InterPro" id="IPR054076">
    <property type="entry name" value="ZUO1-like_ZHD"/>
</dbReference>
<dbReference type="Proteomes" id="UP000076154">
    <property type="component" value="Unassembled WGS sequence"/>
</dbReference>
<dbReference type="CDD" id="cd06257">
    <property type="entry name" value="DnaJ"/>
    <property type="match status" value="1"/>
</dbReference>
<proteinExistence type="predicted"/>